<organism evidence="6 7">
    <name type="scientific">Seonamhaeicola marinus</name>
    <dbReference type="NCBI Taxonomy" id="1912246"/>
    <lineage>
        <taxon>Bacteria</taxon>
        <taxon>Pseudomonadati</taxon>
        <taxon>Bacteroidota</taxon>
        <taxon>Flavobacteriia</taxon>
        <taxon>Flavobacteriales</taxon>
        <taxon>Flavobacteriaceae</taxon>
    </lineage>
</organism>
<accession>A0A5D0HUK8</accession>
<dbReference type="CDD" id="cd00118">
    <property type="entry name" value="LysM"/>
    <property type="match status" value="1"/>
</dbReference>
<evidence type="ECO:0000256" key="2">
    <source>
        <dbReference type="ARBA" id="ARBA00022638"/>
    </source>
</evidence>
<dbReference type="PANTHER" id="PTHR33308">
    <property type="entry name" value="PEPTIDOGLYCAN HYDROLASE FLGJ"/>
    <property type="match status" value="1"/>
</dbReference>
<dbReference type="InterPro" id="IPR002901">
    <property type="entry name" value="MGlyc_endo_b_GlcNAc-like_dom"/>
</dbReference>
<evidence type="ECO:0000256" key="4">
    <source>
        <dbReference type="ARBA" id="ARBA00032108"/>
    </source>
</evidence>
<dbReference type="GO" id="GO:0004040">
    <property type="term" value="F:amidase activity"/>
    <property type="evidence" value="ECO:0007669"/>
    <property type="project" value="InterPro"/>
</dbReference>
<dbReference type="AlphaFoldDB" id="A0A5D0HUK8"/>
<protein>
    <recommendedName>
        <fullName evidence="4">Peptidoglycan hydrolase</fullName>
    </recommendedName>
</protein>
<keyword evidence="7" id="KW-1185">Reference proteome</keyword>
<dbReference type="Gene3D" id="1.10.530.10">
    <property type="match status" value="1"/>
</dbReference>
<reference evidence="6 7" key="1">
    <citation type="submission" date="2019-08" db="EMBL/GenBank/DDBJ databases">
        <title>Seonamhaeicola sediminis sp. nov., isolated from marine sediment.</title>
        <authorList>
            <person name="Cao W.R."/>
        </authorList>
    </citation>
    <scope>NUCLEOTIDE SEQUENCE [LARGE SCALE GENOMIC DNA]</scope>
    <source>
        <strain evidence="6 7">B011</strain>
    </source>
</reference>
<dbReference type="GO" id="GO:0031640">
    <property type="term" value="P:killing of cells of another organism"/>
    <property type="evidence" value="ECO:0007669"/>
    <property type="project" value="UniProtKB-KW"/>
</dbReference>
<keyword evidence="1" id="KW-0929">Antimicrobial</keyword>
<dbReference type="InterPro" id="IPR036779">
    <property type="entry name" value="LysM_dom_sf"/>
</dbReference>
<keyword evidence="3" id="KW-0378">Hydrolase</keyword>
<dbReference type="InterPro" id="IPR051056">
    <property type="entry name" value="Glycosyl_Hydrolase_73"/>
</dbReference>
<dbReference type="PROSITE" id="PS51257">
    <property type="entry name" value="PROKAR_LIPOPROTEIN"/>
    <property type="match status" value="1"/>
</dbReference>
<dbReference type="GO" id="GO:0042742">
    <property type="term" value="P:defense response to bacterium"/>
    <property type="evidence" value="ECO:0007669"/>
    <property type="project" value="UniProtKB-KW"/>
</dbReference>
<evidence type="ECO:0000259" key="5">
    <source>
        <dbReference type="PROSITE" id="PS51782"/>
    </source>
</evidence>
<name>A0A5D0HUK8_9FLAO</name>
<dbReference type="Proteomes" id="UP000323930">
    <property type="component" value="Unassembled WGS sequence"/>
</dbReference>
<dbReference type="Pfam" id="PF01476">
    <property type="entry name" value="LysM"/>
    <property type="match status" value="1"/>
</dbReference>
<evidence type="ECO:0000313" key="7">
    <source>
        <dbReference type="Proteomes" id="UP000323930"/>
    </source>
</evidence>
<dbReference type="InterPro" id="IPR018392">
    <property type="entry name" value="LysM"/>
</dbReference>
<dbReference type="OrthoDB" id="977752at2"/>
<evidence type="ECO:0000256" key="3">
    <source>
        <dbReference type="ARBA" id="ARBA00022801"/>
    </source>
</evidence>
<dbReference type="RefSeq" id="WP_148544241.1">
    <property type="nucleotide sequence ID" value="NZ_VSDQ01000679.1"/>
</dbReference>
<dbReference type="EMBL" id="VSDQ01000679">
    <property type="protein sequence ID" value="TYA74996.1"/>
    <property type="molecule type" value="Genomic_DNA"/>
</dbReference>
<dbReference type="Gene3D" id="3.10.350.10">
    <property type="entry name" value="LysM domain"/>
    <property type="match status" value="1"/>
</dbReference>
<dbReference type="SUPFAM" id="SSF54106">
    <property type="entry name" value="LysM domain"/>
    <property type="match status" value="1"/>
</dbReference>
<dbReference type="SMART" id="SM00257">
    <property type="entry name" value="LysM"/>
    <property type="match status" value="1"/>
</dbReference>
<proteinExistence type="predicted"/>
<dbReference type="Pfam" id="PF01832">
    <property type="entry name" value="Glucosaminidase"/>
    <property type="match status" value="1"/>
</dbReference>
<feature type="domain" description="LysM" evidence="5">
    <location>
        <begin position="207"/>
        <end position="250"/>
    </location>
</feature>
<keyword evidence="2" id="KW-0081">Bacteriolytic enzyme</keyword>
<dbReference type="SMART" id="SM00047">
    <property type="entry name" value="LYZ2"/>
    <property type="match status" value="1"/>
</dbReference>
<evidence type="ECO:0000313" key="6">
    <source>
        <dbReference type="EMBL" id="TYA74996.1"/>
    </source>
</evidence>
<comment type="caution">
    <text evidence="6">The sequence shown here is derived from an EMBL/GenBank/DDBJ whole genome shotgun (WGS) entry which is preliminary data.</text>
</comment>
<gene>
    <name evidence="6" type="ORF">FUA24_16990</name>
</gene>
<evidence type="ECO:0000256" key="1">
    <source>
        <dbReference type="ARBA" id="ARBA00022529"/>
    </source>
</evidence>
<sequence>MKKILIIICLGSFVFSCKTRKGVAKPVNTKTEQVVVKPKVEKVYASDTERYIDTYKAIAQNEMKLYNIPASITLAQGILESGSGKGRLSVEGNNHFGIKCHEWTGRRIFHDDDKKGECFRKYKEAKTSFRDHSLFLSQRDRYSKLFNIKPGNYKAWAKGLKAAGYATDPKYPQKLISLIERYELYKYDDEILQEKRLVNVKVLPKKKIHLVVKGDTLYYISKMHDISVEDLKRLNNLKDNTIHIGQKLQVNLD</sequence>
<dbReference type="PANTHER" id="PTHR33308:SF9">
    <property type="entry name" value="PEPTIDOGLYCAN HYDROLASE FLGJ"/>
    <property type="match status" value="1"/>
</dbReference>
<dbReference type="PROSITE" id="PS51782">
    <property type="entry name" value="LYSM"/>
    <property type="match status" value="1"/>
</dbReference>